<dbReference type="RefSeq" id="WP_177175339.1">
    <property type="nucleotide sequence ID" value="NZ_FOBV01000021.1"/>
</dbReference>
<accession>A0A1H8DXD5</accession>
<dbReference type="EMBL" id="FOBV01000021">
    <property type="protein sequence ID" value="SEN11825.1"/>
    <property type="molecule type" value="Genomic_DNA"/>
</dbReference>
<protein>
    <submittedName>
        <fullName evidence="1">RHS repeat-associated core domain-containing protein</fullName>
    </submittedName>
</protein>
<evidence type="ECO:0000313" key="1">
    <source>
        <dbReference type="EMBL" id="SEN11825.1"/>
    </source>
</evidence>
<organism evidence="1 2">
    <name type="scientific">Chryseobacterium taichungense</name>
    <dbReference type="NCBI Taxonomy" id="295069"/>
    <lineage>
        <taxon>Bacteria</taxon>
        <taxon>Pseudomonadati</taxon>
        <taxon>Bacteroidota</taxon>
        <taxon>Flavobacteriia</taxon>
        <taxon>Flavobacteriales</taxon>
        <taxon>Weeksellaceae</taxon>
        <taxon>Chryseobacterium group</taxon>
        <taxon>Chryseobacterium</taxon>
    </lineage>
</organism>
<dbReference type="PANTHER" id="PTHR32305:SF15">
    <property type="entry name" value="PROTEIN RHSA-RELATED"/>
    <property type="match status" value="1"/>
</dbReference>
<dbReference type="Gene3D" id="2.180.10.10">
    <property type="entry name" value="RHS repeat-associated core"/>
    <property type="match status" value="1"/>
</dbReference>
<feature type="non-terminal residue" evidence="1">
    <location>
        <position position="1"/>
    </location>
</feature>
<gene>
    <name evidence="1" type="ORF">SAMN05421856_1211</name>
</gene>
<dbReference type="InterPro" id="IPR022385">
    <property type="entry name" value="Rhs_assc_core"/>
</dbReference>
<evidence type="ECO:0000313" key="2">
    <source>
        <dbReference type="Proteomes" id="UP000199450"/>
    </source>
</evidence>
<dbReference type="Proteomes" id="UP000199450">
    <property type="component" value="Unassembled WGS sequence"/>
</dbReference>
<dbReference type="InterPro" id="IPR050708">
    <property type="entry name" value="T6SS_VgrG/RHS"/>
</dbReference>
<dbReference type="PANTHER" id="PTHR32305">
    <property type="match status" value="1"/>
</dbReference>
<name>A0A1H8DXD5_9FLAO</name>
<reference evidence="2" key="1">
    <citation type="submission" date="2016-10" db="EMBL/GenBank/DDBJ databases">
        <authorList>
            <person name="Varghese N."/>
            <person name="Submissions S."/>
        </authorList>
    </citation>
    <scope>NUCLEOTIDE SEQUENCE [LARGE SCALE GENOMIC DNA]</scope>
    <source>
        <strain evidence="2">DSM 17453</strain>
    </source>
</reference>
<sequence length="529" mass="59537">YEGGGNTILYDGNGNMTKMQDKGISSIKYNFLNLQNSIELSRVGNEYLSVKTLYGADGTKLKKESTTTIVGIAGSTVSKQTTDYLDGFQYLTVENSGGGSETLMLASESRRAMEPEAFSPDFSEPVGTIALKTADLQFLPTAEGFYDYVNDQYIYQYKDHLGNVRISFARNSAGALEITDANDYYPFGMNHLKTGNAYFAQGSYKSNKYNGKELQETGMYDYGARMYIADLGRWSEIDAFAEASRRFSPYNYAFNNPIRFIDPDGNMIYINDGQNEYRYDKGQTEVYNPETKGWESMANSKIKMSPFVISIISSLFLLENGGGTGSKLVGYFEGKQHDIKIQSTTGGSEHKEGIAYINTSLEVKLNTVNGLERVPILIALAHEMAHEMDPQKKPDFFGPWIDTRTPQQINAGEECNNCISHSEKYASHIENQIRAEWGMSLRASYGALNKTELDPRTMLVDKSGNSTYYNSRNERLPGITGAEKFGAYDSIKIDKDFQLTKRYNYNERNPQIMQNAFLRIFMLRNALFK</sequence>
<keyword evidence="2" id="KW-1185">Reference proteome</keyword>
<dbReference type="AlphaFoldDB" id="A0A1H8DXD5"/>
<proteinExistence type="predicted"/>
<dbReference type="STRING" id="295069.SAMN05421856_1211"/>
<dbReference type="NCBIfam" id="TIGR03696">
    <property type="entry name" value="Rhs_assc_core"/>
    <property type="match status" value="1"/>
</dbReference>